<dbReference type="PROSITE" id="PS50011">
    <property type="entry name" value="PROTEIN_KINASE_DOM"/>
    <property type="match status" value="1"/>
</dbReference>
<reference evidence="2 3" key="1">
    <citation type="journal article" date="2010" name="Plant Cell">
        <title>The Chlorella variabilis NC64A genome reveals adaptation to photosymbiosis, coevolution with viruses, and cryptic sex.</title>
        <authorList>
            <person name="Blanc G."/>
            <person name="Duncan G."/>
            <person name="Agarkova I."/>
            <person name="Borodovsky M."/>
            <person name="Gurnon J."/>
            <person name="Kuo A."/>
            <person name="Lindquist E."/>
            <person name="Lucas S."/>
            <person name="Pangilinan J."/>
            <person name="Polle J."/>
            <person name="Salamov A."/>
            <person name="Terry A."/>
            <person name="Yamada T."/>
            <person name="Dunigan D.D."/>
            <person name="Grigoriev I.V."/>
            <person name="Claverie J.M."/>
            <person name="Van Etten J.L."/>
        </authorList>
    </citation>
    <scope>NUCLEOTIDE SEQUENCE [LARGE SCALE GENOMIC DNA]</scope>
    <source>
        <strain evidence="2 3">NC64A</strain>
    </source>
</reference>
<name>E1Z6K5_CHLVA</name>
<evidence type="ECO:0000259" key="1">
    <source>
        <dbReference type="PROSITE" id="PS50011"/>
    </source>
</evidence>
<dbReference type="GO" id="GO:0005524">
    <property type="term" value="F:ATP binding"/>
    <property type="evidence" value="ECO:0007669"/>
    <property type="project" value="InterPro"/>
</dbReference>
<dbReference type="GeneID" id="17358281"/>
<protein>
    <recommendedName>
        <fullName evidence="1">Protein kinase domain-containing protein</fullName>
    </recommendedName>
</protein>
<gene>
    <name evidence="2" type="ORF">CHLNCDRAFT_140944</name>
</gene>
<dbReference type="InterPro" id="IPR000719">
    <property type="entry name" value="Prot_kinase_dom"/>
</dbReference>
<evidence type="ECO:0000313" key="3">
    <source>
        <dbReference type="Proteomes" id="UP000008141"/>
    </source>
</evidence>
<dbReference type="Gene3D" id="1.10.510.10">
    <property type="entry name" value="Transferase(Phosphotransferase) domain 1"/>
    <property type="match status" value="1"/>
</dbReference>
<dbReference type="InterPro" id="IPR011009">
    <property type="entry name" value="Kinase-like_dom_sf"/>
</dbReference>
<dbReference type="EMBL" id="GL433837">
    <property type="protein sequence ID" value="EFN58664.1"/>
    <property type="molecule type" value="Genomic_DNA"/>
</dbReference>
<dbReference type="RefSeq" id="XP_005850766.1">
    <property type="nucleotide sequence ID" value="XM_005850704.1"/>
</dbReference>
<dbReference type="Proteomes" id="UP000008141">
    <property type="component" value="Unassembled WGS sequence"/>
</dbReference>
<evidence type="ECO:0000313" key="2">
    <source>
        <dbReference type="EMBL" id="EFN58664.1"/>
    </source>
</evidence>
<dbReference type="InterPro" id="IPR051681">
    <property type="entry name" value="Ser/Thr_Kinases-Pseudokinases"/>
</dbReference>
<dbReference type="InParanoid" id="E1Z6K5"/>
<keyword evidence="3" id="KW-1185">Reference proteome</keyword>
<dbReference type="KEGG" id="cvr:CHLNCDRAFT_140944"/>
<dbReference type="STRING" id="554065.E1Z6K5"/>
<dbReference type="SUPFAM" id="SSF56112">
    <property type="entry name" value="Protein kinase-like (PK-like)"/>
    <property type="match status" value="1"/>
</dbReference>
<feature type="domain" description="Protein kinase" evidence="1">
    <location>
        <begin position="1"/>
        <end position="98"/>
    </location>
</feature>
<dbReference type="PANTHER" id="PTHR44329">
    <property type="entry name" value="SERINE/THREONINE-PROTEIN KINASE TNNI3K-RELATED"/>
    <property type="match status" value="1"/>
</dbReference>
<sequence length="111" mass="11804">MAPELLAADESAASPASDAFALGVVLWEMMAGRRAWRGMGPLQVVHTVALKRRCLPVSDRWPEGIQASMCELVRGCLAGDPGKRPTAEGILLRVQVELAQHEERATGAAAA</sequence>
<proteinExistence type="predicted"/>
<dbReference type="eggNOG" id="KOG0192">
    <property type="taxonomic scope" value="Eukaryota"/>
</dbReference>
<dbReference type="Pfam" id="PF00069">
    <property type="entry name" value="Pkinase"/>
    <property type="match status" value="1"/>
</dbReference>
<organism evidence="3">
    <name type="scientific">Chlorella variabilis</name>
    <name type="common">Green alga</name>
    <dbReference type="NCBI Taxonomy" id="554065"/>
    <lineage>
        <taxon>Eukaryota</taxon>
        <taxon>Viridiplantae</taxon>
        <taxon>Chlorophyta</taxon>
        <taxon>core chlorophytes</taxon>
        <taxon>Trebouxiophyceae</taxon>
        <taxon>Chlorellales</taxon>
        <taxon>Chlorellaceae</taxon>
        <taxon>Chlorella clade</taxon>
        <taxon>Chlorella</taxon>
    </lineage>
</organism>
<dbReference type="OrthoDB" id="515019at2759"/>
<dbReference type="GO" id="GO:0004674">
    <property type="term" value="F:protein serine/threonine kinase activity"/>
    <property type="evidence" value="ECO:0007669"/>
    <property type="project" value="TreeGrafter"/>
</dbReference>
<dbReference type="AlphaFoldDB" id="E1Z6K5"/>
<accession>E1Z6K5</accession>